<comment type="subcellular location">
    <subcellularLocation>
        <location evidence="1">Secreted</location>
    </subcellularLocation>
</comment>
<dbReference type="GO" id="GO:0005975">
    <property type="term" value="P:carbohydrate metabolic process"/>
    <property type="evidence" value="ECO:0007669"/>
    <property type="project" value="InterPro"/>
</dbReference>
<dbReference type="PANTHER" id="PTHR34216">
    <property type="match status" value="1"/>
</dbReference>
<dbReference type="GO" id="GO:0005576">
    <property type="term" value="C:extracellular region"/>
    <property type="evidence" value="ECO:0007669"/>
    <property type="project" value="UniProtKB-SubCell"/>
</dbReference>
<dbReference type="AlphaFoldDB" id="A0AB36J2H7"/>
<feature type="transmembrane region" description="Helical" evidence="3">
    <location>
        <begin position="14"/>
        <end position="34"/>
    </location>
</feature>
<dbReference type="Gene3D" id="3.20.20.370">
    <property type="entry name" value="Glycoside hydrolase/deacetylase"/>
    <property type="match status" value="1"/>
</dbReference>
<evidence type="ECO:0000256" key="2">
    <source>
        <dbReference type="ARBA" id="ARBA00022729"/>
    </source>
</evidence>
<dbReference type="CDD" id="cd10970">
    <property type="entry name" value="CE4_DAC_u1_6s"/>
    <property type="match status" value="1"/>
</dbReference>
<dbReference type="InterPro" id="IPR002509">
    <property type="entry name" value="NODB_dom"/>
</dbReference>
<keyword evidence="3" id="KW-0472">Membrane</keyword>
<proteinExistence type="predicted"/>
<dbReference type="RefSeq" id="WP_076138970.1">
    <property type="nucleotide sequence ID" value="NZ_MPTO01000053.1"/>
</dbReference>
<keyword evidence="3" id="KW-0812">Transmembrane</keyword>
<organism evidence="5 6">
    <name type="scientific">Paenibacillus odorifer</name>
    <dbReference type="NCBI Taxonomy" id="189426"/>
    <lineage>
        <taxon>Bacteria</taxon>
        <taxon>Bacillati</taxon>
        <taxon>Bacillota</taxon>
        <taxon>Bacilli</taxon>
        <taxon>Bacillales</taxon>
        <taxon>Paenibacillaceae</taxon>
        <taxon>Paenibacillus</taxon>
    </lineage>
</organism>
<evidence type="ECO:0000313" key="5">
    <source>
        <dbReference type="EMBL" id="OME10012.1"/>
    </source>
</evidence>
<dbReference type="Proteomes" id="UP000187323">
    <property type="component" value="Unassembled WGS sequence"/>
</dbReference>
<reference evidence="5 6" key="1">
    <citation type="submission" date="2016-10" db="EMBL/GenBank/DDBJ databases">
        <title>Paenibacillus species isolates.</title>
        <authorList>
            <person name="Beno S.M."/>
        </authorList>
    </citation>
    <scope>NUCLEOTIDE SEQUENCE [LARGE SCALE GENOMIC DNA]</scope>
    <source>
        <strain evidence="5 6">FSL H7-0918</strain>
    </source>
</reference>
<dbReference type="PROSITE" id="PS51677">
    <property type="entry name" value="NODB"/>
    <property type="match status" value="1"/>
</dbReference>
<keyword evidence="2" id="KW-0732">Signal</keyword>
<sequence>MGEYRKRKKKKRKVMPFIVSGAVILLVLIGLFIFTNRPDTEVIEQQSLPVVTSPDSTTAPISEPMIPPSTAIVTIVDDDGSEAFLTNMKSTLDAAGVKSSLAIITDKVGTKGYMSKQQLLDLQSDGYEIISHTKSHTPSVFKENLAGVPDSSYDVEFGESQKWLVDNGFIGSNTVVYPWGNFGTETDRIKKIAGKYYQNGLNALGSYNLAGSDALYLDRYQLIKNQDFNSKLKPIIDSCIAENGWLILLTHSFDQTNFSSEYLEQTIKYLEDNNVKILTFGEASNLKLTKK</sequence>
<name>A0AB36J2H7_9BACL</name>
<feature type="domain" description="NodB homology" evidence="4">
    <location>
        <begin position="70"/>
        <end position="278"/>
    </location>
</feature>
<dbReference type="InterPro" id="IPR011330">
    <property type="entry name" value="Glyco_hydro/deAcase_b/a-brl"/>
</dbReference>
<evidence type="ECO:0000259" key="4">
    <source>
        <dbReference type="PROSITE" id="PS51677"/>
    </source>
</evidence>
<dbReference type="SUPFAM" id="SSF88713">
    <property type="entry name" value="Glycoside hydrolase/deacetylase"/>
    <property type="match status" value="1"/>
</dbReference>
<dbReference type="PANTHER" id="PTHR34216:SF3">
    <property type="entry name" value="POLY-BETA-1,6-N-ACETYL-D-GLUCOSAMINE N-DEACETYLASE"/>
    <property type="match status" value="1"/>
</dbReference>
<accession>A0AB36J2H7</accession>
<dbReference type="EMBL" id="MPTO01000053">
    <property type="protein sequence ID" value="OME10012.1"/>
    <property type="molecule type" value="Genomic_DNA"/>
</dbReference>
<gene>
    <name evidence="5" type="ORF">BSK47_31435</name>
</gene>
<evidence type="ECO:0000256" key="1">
    <source>
        <dbReference type="ARBA" id="ARBA00004613"/>
    </source>
</evidence>
<comment type="caution">
    <text evidence="5">The sequence shown here is derived from an EMBL/GenBank/DDBJ whole genome shotgun (WGS) entry which is preliminary data.</text>
</comment>
<evidence type="ECO:0000313" key="6">
    <source>
        <dbReference type="Proteomes" id="UP000187323"/>
    </source>
</evidence>
<keyword evidence="3" id="KW-1133">Transmembrane helix</keyword>
<protein>
    <recommendedName>
        <fullName evidence="4">NodB homology domain-containing protein</fullName>
    </recommendedName>
</protein>
<dbReference type="Pfam" id="PF01522">
    <property type="entry name" value="Polysacc_deac_1"/>
    <property type="match status" value="1"/>
</dbReference>
<dbReference type="GO" id="GO:0016810">
    <property type="term" value="F:hydrolase activity, acting on carbon-nitrogen (but not peptide) bonds"/>
    <property type="evidence" value="ECO:0007669"/>
    <property type="project" value="InterPro"/>
</dbReference>
<evidence type="ECO:0000256" key="3">
    <source>
        <dbReference type="SAM" id="Phobius"/>
    </source>
</evidence>
<dbReference type="InterPro" id="IPR051398">
    <property type="entry name" value="Polysacch_Deacetylase"/>
</dbReference>